<comment type="subcellular location">
    <subcellularLocation>
        <location evidence="1">Membrane</location>
        <topology evidence="1">Multi-pass membrane protein</topology>
    </subcellularLocation>
</comment>
<dbReference type="Pfam" id="PF00916">
    <property type="entry name" value="Sulfate_transp"/>
    <property type="match status" value="1"/>
</dbReference>
<feature type="transmembrane region" description="Helical" evidence="5">
    <location>
        <begin position="347"/>
        <end position="369"/>
    </location>
</feature>
<accession>A0ABT8TGX2</accession>
<evidence type="ECO:0000313" key="8">
    <source>
        <dbReference type="Proteomes" id="UP001168380"/>
    </source>
</evidence>
<feature type="transmembrane region" description="Helical" evidence="5">
    <location>
        <begin position="101"/>
        <end position="123"/>
    </location>
</feature>
<dbReference type="NCBIfam" id="NF008660">
    <property type="entry name" value="PRK11660.1"/>
    <property type="match status" value="1"/>
</dbReference>
<dbReference type="InterPro" id="IPR001902">
    <property type="entry name" value="SLC26A/SulP_fam"/>
</dbReference>
<comment type="caution">
    <text evidence="7">The sequence shown here is derived from an EMBL/GenBank/DDBJ whole genome shotgun (WGS) entry which is preliminary data.</text>
</comment>
<dbReference type="RefSeq" id="WP_302714113.1">
    <property type="nucleotide sequence ID" value="NZ_JAULRT010000060.1"/>
</dbReference>
<keyword evidence="2 5" id="KW-0812">Transmembrane</keyword>
<dbReference type="PROSITE" id="PS50801">
    <property type="entry name" value="STAS"/>
    <property type="match status" value="1"/>
</dbReference>
<keyword evidence="8" id="KW-1185">Reference proteome</keyword>
<evidence type="ECO:0000259" key="6">
    <source>
        <dbReference type="PROSITE" id="PS50801"/>
    </source>
</evidence>
<dbReference type="InterPro" id="IPR036513">
    <property type="entry name" value="STAS_dom_sf"/>
</dbReference>
<proteinExistence type="predicted"/>
<organism evidence="7 8">
    <name type="scientific">Gilvimarinus algae</name>
    <dbReference type="NCBI Taxonomy" id="3058037"/>
    <lineage>
        <taxon>Bacteria</taxon>
        <taxon>Pseudomonadati</taxon>
        <taxon>Pseudomonadota</taxon>
        <taxon>Gammaproteobacteria</taxon>
        <taxon>Cellvibrionales</taxon>
        <taxon>Cellvibrionaceae</taxon>
        <taxon>Gilvimarinus</taxon>
    </lineage>
</organism>
<evidence type="ECO:0000256" key="2">
    <source>
        <dbReference type="ARBA" id="ARBA00022692"/>
    </source>
</evidence>
<dbReference type="Pfam" id="PF01740">
    <property type="entry name" value="STAS"/>
    <property type="match status" value="1"/>
</dbReference>
<evidence type="ECO:0000256" key="1">
    <source>
        <dbReference type="ARBA" id="ARBA00004141"/>
    </source>
</evidence>
<evidence type="ECO:0000256" key="3">
    <source>
        <dbReference type="ARBA" id="ARBA00022989"/>
    </source>
</evidence>
<keyword evidence="4 5" id="KW-0472">Membrane</keyword>
<evidence type="ECO:0000256" key="5">
    <source>
        <dbReference type="SAM" id="Phobius"/>
    </source>
</evidence>
<evidence type="ECO:0000313" key="7">
    <source>
        <dbReference type="EMBL" id="MDO3383344.1"/>
    </source>
</evidence>
<dbReference type="InterPro" id="IPR002645">
    <property type="entry name" value="STAS_dom"/>
</dbReference>
<reference evidence="7" key="1">
    <citation type="submission" date="2023-07" db="EMBL/GenBank/DDBJ databases">
        <title>Gilvimarinus algae sp. nov., isolated from the surface of Kelp.</title>
        <authorList>
            <person name="Sun Y.Y."/>
            <person name="Gong Y."/>
            <person name="Du Z.J."/>
        </authorList>
    </citation>
    <scope>NUCLEOTIDE SEQUENCE</scope>
    <source>
        <strain evidence="7">SDUM040014</strain>
    </source>
</reference>
<protein>
    <submittedName>
        <fullName evidence="7">C4-dicarboxylic acid transporter DauA</fullName>
    </submittedName>
</protein>
<dbReference type="Gene3D" id="3.30.750.24">
    <property type="entry name" value="STAS domain"/>
    <property type="match status" value="1"/>
</dbReference>
<gene>
    <name evidence="7" type="primary">dauA</name>
    <name evidence="7" type="ORF">QWI16_14270</name>
</gene>
<feature type="transmembrane region" description="Helical" evidence="5">
    <location>
        <begin position="412"/>
        <end position="441"/>
    </location>
</feature>
<feature type="transmembrane region" description="Helical" evidence="5">
    <location>
        <begin position="34"/>
        <end position="55"/>
    </location>
</feature>
<feature type="transmembrane region" description="Helical" evidence="5">
    <location>
        <begin position="181"/>
        <end position="201"/>
    </location>
</feature>
<keyword evidence="3 5" id="KW-1133">Transmembrane helix</keyword>
<feature type="transmembrane region" description="Helical" evidence="5">
    <location>
        <begin position="213"/>
        <end position="231"/>
    </location>
</feature>
<sequence length="583" mass="62733">MPARRQLEGLKVASALRESCLEEGYSFHKLRGDLLAGLTVGISAIPLSMALAIAIGVPPEHGLYTSLVAGVIMALLGGSRYSVAGPTAAFVVILQPVVQEYGLSGLMLTTLMSAVVLVLMAIARFGRVVTYIPNTVTFGFTLGIAVIIATLQLPDLLGLVITEPMPDFYFAKLWMIARHLATLHWPTLLVSLVCVVTMYGWPRLNWLPIPAHLITIVTGTAVALLLAYFHYPVATIASSFEYQAPAGHTVHGIPTFLPEFTLPWKQPDGLPWSLEMVSALLPQALTIALLGAIEALLCAVMLERLTGKRYHANAELFGQGVGNLLVPFFGGFSAAPELARSTTNFRAGAATPLAALIHTAVIAGCLIWAAPYLKHLPMACMGTLVVIVAWRMCHGRQIVSTVRTAPLADVLVFAVCFALTLMVDMVVAIGSAVVIAAILFMRDIAAMTKVRDITKQLKHVPRPLPEHWRVVKISGPMFFAAADNIFAELDAFAKDQRGLVMHMDGVPLLDAGGLDGLTGFIKRCKKRKVELILSDVQFQPLKAMVKAGIKPENGNFVVYPTLAEALEAVLDKSPEVAPVADQD</sequence>
<dbReference type="PANTHER" id="PTHR11814">
    <property type="entry name" value="SULFATE TRANSPORTER"/>
    <property type="match status" value="1"/>
</dbReference>
<name>A0ABT8TGX2_9GAMM</name>
<dbReference type="CDD" id="cd07042">
    <property type="entry name" value="STAS_SulP_like_sulfate_transporter"/>
    <property type="match status" value="1"/>
</dbReference>
<dbReference type="SUPFAM" id="SSF52091">
    <property type="entry name" value="SpoIIaa-like"/>
    <property type="match status" value="1"/>
</dbReference>
<dbReference type="Proteomes" id="UP001168380">
    <property type="component" value="Unassembled WGS sequence"/>
</dbReference>
<dbReference type="EMBL" id="JAULRT010000060">
    <property type="protein sequence ID" value="MDO3383344.1"/>
    <property type="molecule type" value="Genomic_DNA"/>
</dbReference>
<evidence type="ECO:0000256" key="4">
    <source>
        <dbReference type="ARBA" id="ARBA00023136"/>
    </source>
</evidence>
<feature type="domain" description="STAS" evidence="6">
    <location>
        <begin position="470"/>
        <end position="569"/>
    </location>
</feature>
<dbReference type="InterPro" id="IPR011547">
    <property type="entry name" value="SLC26A/SulP_dom"/>
</dbReference>
<feature type="transmembrane region" description="Helical" evidence="5">
    <location>
        <begin position="135"/>
        <end position="161"/>
    </location>
</feature>